<feature type="compositionally biased region" description="Basic and acidic residues" evidence="1">
    <location>
        <begin position="14"/>
        <end position="25"/>
    </location>
</feature>
<proteinExistence type="predicted"/>
<dbReference type="Proteomes" id="UP000198211">
    <property type="component" value="Unassembled WGS sequence"/>
</dbReference>
<dbReference type="EMBL" id="NBNE01002707">
    <property type="protein sequence ID" value="OWZ09644.1"/>
    <property type="molecule type" value="Genomic_DNA"/>
</dbReference>
<evidence type="ECO:0000256" key="1">
    <source>
        <dbReference type="SAM" id="MobiDB-lite"/>
    </source>
</evidence>
<keyword evidence="3" id="KW-1185">Reference proteome</keyword>
<sequence>MVSSGYVAKSLSGKSDKPCSSDFLRRTKRTKKTSSAPIDKSVLRRCFRSEARSKRYQSKHK</sequence>
<reference evidence="3" key="1">
    <citation type="submission" date="2017-03" db="EMBL/GenBank/DDBJ databases">
        <title>Phytopthora megakarya and P. palmivora, two closely related causual agents of cacao black pod achieved similar genome size and gene model numbers by different mechanisms.</title>
        <authorList>
            <person name="Ali S."/>
            <person name="Shao J."/>
            <person name="Larry D.J."/>
            <person name="Kronmiller B."/>
            <person name="Shen D."/>
            <person name="Strem M.D."/>
            <person name="Melnick R.L."/>
            <person name="Guiltinan M.J."/>
            <person name="Tyler B.M."/>
            <person name="Meinhardt L.W."/>
            <person name="Bailey B.A."/>
        </authorList>
    </citation>
    <scope>NUCLEOTIDE SEQUENCE [LARGE SCALE GENOMIC DNA]</scope>
    <source>
        <strain evidence="3">zdho120</strain>
    </source>
</reference>
<comment type="caution">
    <text evidence="2">The sequence shown here is derived from an EMBL/GenBank/DDBJ whole genome shotgun (WGS) entry which is preliminary data.</text>
</comment>
<dbReference type="AlphaFoldDB" id="A0A225VWW4"/>
<organism evidence="2 3">
    <name type="scientific">Phytophthora megakarya</name>
    <dbReference type="NCBI Taxonomy" id="4795"/>
    <lineage>
        <taxon>Eukaryota</taxon>
        <taxon>Sar</taxon>
        <taxon>Stramenopiles</taxon>
        <taxon>Oomycota</taxon>
        <taxon>Peronosporomycetes</taxon>
        <taxon>Peronosporales</taxon>
        <taxon>Peronosporaceae</taxon>
        <taxon>Phytophthora</taxon>
    </lineage>
</organism>
<accession>A0A225VWW4</accession>
<evidence type="ECO:0000313" key="3">
    <source>
        <dbReference type="Proteomes" id="UP000198211"/>
    </source>
</evidence>
<gene>
    <name evidence="2" type="ORF">PHMEG_00017613</name>
</gene>
<protein>
    <submittedName>
        <fullName evidence="2">Uncharacterized protein</fullName>
    </submittedName>
</protein>
<evidence type="ECO:0000313" key="2">
    <source>
        <dbReference type="EMBL" id="OWZ09644.1"/>
    </source>
</evidence>
<name>A0A225VWW4_9STRA</name>
<feature type="region of interest" description="Disordered" evidence="1">
    <location>
        <begin position="1"/>
        <end position="39"/>
    </location>
</feature>